<dbReference type="EMBL" id="LVHF01000033">
    <property type="protein sequence ID" value="OAN11560.1"/>
    <property type="molecule type" value="Genomic_DNA"/>
</dbReference>
<evidence type="ECO:0000313" key="2">
    <source>
        <dbReference type="EMBL" id="OAN11560.1"/>
    </source>
</evidence>
<dbReference type="InterPro" id="IPR051454">
    <property type="entry name" value="RNA/ubiquinone_mod_enzymes"/>
</dbReference>
<feature type="domain" description="Peptidase U32 collagenase" evidence="1">
    <location>
        <begin position="348"/>
        <end position="448"/>
    </location>
</feature>
<dbReference type="InterPro" id="IPR020988">
    <property type="entry name" value="Pept_U32_collagenase"/>
</dbReference>
<dbReference type="Proteomes" id="UP000078503">
    <property type="component" value="Unassembled WGS sequence"/>
</dbReference>
<comment type="caution">
    <text evidence="2">The sequence shown here is derived from an EMBL/GenBank/DDBJ whole genome shotgun (WGS) entry which is preliminary data.</text>
</comment>
<dbReference type="Pfam" id="PF12392">
    <property type="entry name" value="DUF3656"/>
    <property type="match status" value="1"/>
</dbReference>
<reference evidence="2 3" key="1">
    <citation type="submission" date="2016-03" db="EMBL/GenBank/DDBJ databases">
        <title>Photobacterium proteolyticum sp. nov. a protease producing bacterium isolated from ocean sediments of Laizhou Bay.</title>
        <authorList>
            <person name="Li Y."/>
        </authorList>
    </citation>
    <scope>NUCLEOTIDE SEQUENCE [LARGE SCALE GENOMIC DNA]</scope>
    <source>
        <strain evidence="2 3">R-40508</strain>
    </source>
</reference>
<organism evidence="2 3">
    <name type="scientific">Photobacterium jeanii</name>
    <dbReference type="NCBI Taxonomy" id="858640"/>
    <lineage>
        <taxon>Bacteria</taxon>
        <taxon>Pseudomonadati</taxon>
        <taxon>Pseudomonadota</taxon>
        <taxon>Gammaproteobacteria</taxon>
        <taxon>Vibrionales</taxon>
        <taxon>Vibrionaceae</taxon>
        <taxon>Photobacterium</taxon>
    </lineage>
</organism>
<dbReference type="RefSeq" id="WP_068336604.1">
    <property type="nucleotide sequence ID" value="NZ_LVHF01000033.1"/>
</dbReference>
<evidence type="ECO:0000313" key="3">
    <source>
        <dbReference type="Proteomes" id="UP000078503"/>
    </source>
</evidence>
<dbReference type="OrthoDB" id="9807498at2"/>
<protein>
    <submittedName>
        <fullName evidence="2">Peptidase U32</fullName>
    </submittedName>
</protein>
<dbReference type="PANTHER" id="PTHR30217">
    <property type="entry name" value="PEPTIDASE U32 FAMILY"/>
    <property type="match status" value="1"/>
</dbReference>
<name>A0A178K2M8_9GAMM</name>
<sequence length="758" mass="85404">MSSVSTRNQFELLAPGGDLESIKAAIIAGADAIYCGLDNFNARNRATNLTFDNLNGIVRLAHEHNCKIFLTLNIIILESEIPALVRLLNKLVNTKIDGVIVQDLGLFYILKHHFPTLDVHASTQNNTHNEGQIAFLSKLTASRVNLSRELNIHEIKHLATVGRDEHNVLMEVFVHGSYCIGFSGLCYISSVKNGNSGNRGRCSQPCRDKYQTTNVGKDYPLNLKDNSAFSDMEALADAGVYSLKVEGRIKKSHYVYTVVDQWNQQIQRYCDNQAQLTDTSSLYTVFNRDFSNAYLQGNINKNMFIDNPRDNSVKHFSEVYSCTSEDKLQEVKQELYDKKTTIIETVDDKIRDLSIEKLPLHLSFRGQVGEPLVIDIKAGSRRHTVTSNEVLVYTDTSAIDHDALFTVFKAVSDYDHDVATIDDSDLADNVFMPFSVLKELRDQLNEWFRDGREWIAPIDTPQLEKTPLQQEAAKLSVLIANPKDIEVCKAQGVEIHYQLPDSLHTELKKLDKLFTEYRESSEEELVPWFPAILIGEHFEAAKAFLAQVKPKRIVTNNTGVAYVASQMGIEWIAGPLLNMTNSFGLHCIKEEFNAAGAFVSNEINKKQIKHIVRPQSFDLYYSIYHPIVMLMSRQCLFHQTVGCKIKAFDAKCLKGCKKSTSILTMRDAAFIIDKQKGDHNALYSQNNFLNTAIIDDLAGKFSHYFIDLRDIETQTHVAIDKAGLLAIFSDLVAGKEEAKQQLRDAVTLTSDAQYHKGL</sequence>
<dbReference type="STRING" id="858640.A3K86_21800"/>
<dbReference type="AlphaFoldDB" id="A0A178K2M8"/>
<proteinExistence type="predicted"/>
<evidence type="ECO:0000259" key="1">
    <source>
        <dbReference type="Pfam" id="PF12392"/>
    </source>
</evidence>
<dbReference type="PANTHER" id="PTHR30217:SF10">
    <property type="entry name" value="23S RRNA 5-HYDROXYCYTIDINE C2501 SYNTHASE"/>
    <property type="match status" value="1"/>
</dbReference>
<gene>
    <name evidence="2" type="ORF">A3K86_21800</name>
</gene>
<accession>A0A178K2M8</accession>
<dbReference type="InterPro" id="IPR001539">
    <property type="entry name" value="Peptidase_U32"/>
</dbReference>
<keyword evidence="3" id="KW-1185">Reference proteome</keyword>
<dbReference type="Pfam" id="PF01136">
    <property type="entry name" value="Peptidase_U32"/>
    <property type="match status" value="2"/>
</dbReference>